<feature type="chain" id="PRO_5017085648" evidence="1">
    <location>
        <begin position="20"/>
        <end position="213"/>
    </location>
</feature>
<evidence type="ECO:0000313" key="5">
    <source>
        <dbReference type="Proteomes" id="UP000254230"/>
    </source>
</evidence>
<keyword evidence="1" id="KW-0732">Signal</keyword>
<organism evidence="3 5">
    <name type="scientific">Legionella quateirensis</name>
    <dbReference type="NCBI Taxonomy" id="45072"/>
    <lineage>
        <taxon>Bacteria</taxon>
        <taxon>Pseudomonadati</taxon>
        <taxon>Pseudomonadota</taxon>
        <taxon>Gammaproteobacteria</taxon>
        <taxon>Legionellales</taxon>
        <taxon>Legionellaceae</taxon>
        <taxon>Legionella</taxon>
    </lineage>
</organism>
<name>A0A378KTW5_9GAMM</name>
<evidence type="ECO:0000313" key="2">
    <source>
        <dbReference type="EMBL" id="KTD42484.1"/>
    </source>
</evidence>
<protein>
    <submittedName>
        <fullName evidence="3">Uncharacterized protein</fullName>
    </submittedName>
</protein>
<evidence type="ECO:0000256" key="1">
    <source>
        <dbReference type="SAM" id="SignalP"/>
    </source>
</evidence>
<dbReference type="STRING" id="45072.Lqua_3462"/>
<dbReference type="Proteomes" id="UP000054639">
    <property type="component" value="Unassembled WGS sequence"/>
</dbReference>
<evidence type="ECO:0000313" key="4">
    <source>
        <dbReference type="Proteomes" id="UP000054639"/>
    </source>
</evidence>
<reference evidence="2 4" key="1">
    <citation type="submission" date="2015-11" db="EMBL/GenBank/DDBJ databases">
        <title>Genomic analysis of 38 Legionella species identifies large and diverse effector repertoires.</title>
        <authorList>
            <person name="Burstein D."/>
            <person name="Amaro F."/>
            <person name="Zusman T."/>
            <person name="Lifshitz Z."/>
            <person name="Cohen O."/>
            <person name="Gilbert J.A."/>
            <person name="Pupko T."/>
            <person name="Shuman H.A."/>
            <person name="Segal G."/>
        </authorList>
    </citation>
    <scope>NUCLEOTIDE SEQUENCE [LARGE SCALE GENOMIC DNA]</scope>
    <source>
        <strain evidence="2 4">ATCC 49507</strain>
    </source>
</reference>
<keyword evidence="4" id="KW-1185">Reference proteome</keyword>
<reference evidence="3 5" key="2">
    <citation type="submission" date="2018-06" db="EMBL/GenBank/DDBJ databases">
        <authorList>
            <consortium name="Pathogen Informatics"/>
            <person name="Doyle S."/>
        </authorList>
    </citation>
    <scope>NUCLEOTIDE SEQUENCE [LARGE SCALE GENOMIC DNA]</scope>
    <source>
        <strain evidence="3 5">NCTC12376</strain>
    </source>
</reference>
<feature type="signal peptide" evidence="1">
    <location>
        <begin position="1"/>
        <end position="19"/>
    </location>
</feature>
<accession>A0A378KTW5</accession>
<dbReference type="EMBL" id="UGOW01000001">
    <property type="protein sequence ID" value="STY17061.1"/>
    <property type="molecule type" value="Genomic_DNA"/>
</dbReference>
<dbReference type="EMBL" id="LNYR01000049">
    <property type="protein sequence ID" value="KTD42484.1"/>
    <property type="molecule type" value="Genomic_DNA"/>
</dbReference>
<sequence>MNPVIGWFLGIFMAMNCYADLSSSTLPENVVKVTKENNSNCMVYLTYKGELYCSLVALQDDAASPEIVTYDKQNVHFDNRVWKPAWGQKTNAVWTVEYIPAGDNINQWNELVTSQFLPGMEEVTPTQFKNKFVDSLNKTGVTYSINTIDDQPNQLIFEFKVTVPENLQQDEIQKITRGKDGIYVLHYAIKKTDMSKANRQKWIENIKKSSIKE</sequence>
<gene>
    <name evidence="2" type="ORF">Lqua_3462</name>
    <name evidence="3" type="ORF">NCTC12376_00855</name>
</gene>
<dbReference type="AlphaFoldDB" id="A0A378KTW5"/>
<dbReference type="OrthoDB" id="5646369at2"/>
<dbReference type="Proteomes" id="UP000254230">
    <property type="component" value="Unassembled WGS sequence"/>
</dbReference>
<proteinExistence type="predicted"/>
<evidence type="ECO:0000313" key="3">
    <source>
        <dbReference type="EMBL" id="STY17061.1"/>
    </source>
</evidence>